<dbReference type="Proteomes" id="UP000015103">
    <property type="component" value="Unassembled WGS sequence"/>
</dbReference>
<evidence type="ECO:0000256" key="3">
    <source>
        <dbReference type="ARBA" id="ARBA00012761"/>
    </source>
</evidence>
<dbReference type="InterPro" id="IPR006101">
    <property type="entry name" value="Glyco_hydro_2"/>
</dbReference>
<dbReference type="SUPFAM" id="SSF49785">
    <property type="entry name" value="Galactose-binding domain-like"/>
    <property type="match status" value="1"/>
</dbReference>
<keyword evidence="6" id="KW-0326">Glycosidase</keyword>
<feature type="domain" description="Glycosyl hydrolases family 2 sugar binding" evidence="9">
    <location>
        <begin position="98"/>
        <end position="234"/>
    </location>
</feature>
<dbReference type="Gene3D" id="3.20.20.80">
    <property type="entry name" value="Glycosidases"/>
    <property type="match status" value="1"/>
</dbReference>
<dbReference type="HOGENOM" id="CLU_006501_6_1_1"/>
<dbReference type="EC" id="3.2.1.31" evidence="3"/>
<keyword evidence="5" id="KW-0378">Hydrolase</keyword>
<dbReference type="PANTHER" id="PTHR10066:SF67">
    <property type="entry name" value="BETA-GLUCURONIDASE"/>
    <property type="match status" value="1"/>
</dbReference>
<comment type="similarity">
    <text evidence="2">Belongs to the glycosyl hydrolase 2 family.</text>
</comment>
<dbReference type="Gene3D" id="2.60.120.260">
    <property type="entry name" value="Galactose-binding domain-like"/>
    <property type="match status" value="1"/>
</dbReference>
<keyword evidence="11" id="KW-1185">Reference proteome</keyword>
<evidence type="ECO:0000259" key="7">
    <source>
        <dbReference type="Pfam" id="PF00703"/>
    </source>
</evidence>
<evidence type="ECO:0000256" key="6">
    <source>
        <dbReference type="ARBA" id="ARBA00023295"/>
    </source>
</evidence>
<dbReference type="InterPro" id="IPR006103">
    <property type="entry name" value="Glyco_hydro_2_cat"/>
</dbReference>
<dbReference type="EMBL" id="ACPB03027466">
    <property type="status" value="NOT_ANNOTATED_CDS"/>
    <property type="molecule type" value="Genomic_DNA"/>
</dbReference>
<dbReference type="GO" id="GO:0030246">
    <property type="term" value="F:carbohydrate binding"/>
    <property type="evidence" value="ECO:0007669"/>
    <property type="project" value="TreeGrafter"/>
</dbReference>
<dbReference type="GO" id="GO:0005615">
    <property type="term" value="C:extracellular space"/>
    <property type="evidence" value="ECO:0007669"/>
    <property type="project" value="TreeGrafter"/>
</dbReference>
<dbReference type="InterPro" id="IPR006104">
    <property type="entry name" value="Glyco_hydro_2_N"/>
</dbReference>
<dbReference type="InterPro" id="IPR036156">
    <property type="entry name" value="Beta-gal/glucu_dom_sf"/>
</dbReference>
<dbReference type="SUPFAM" id="SSF51445">
    <property type="entry name" value="(Trans)glycosidases"/>
    <property type="match status" value="1"/>
</dbReference>
<dbReference type="InParanoid" id="T1I0A7"/>
<dbReference type="FunFam" id="2.60.120.260:FF:000027">
    <property type="entry name" value="Beta-glucuronidase"/>
    <property type="match status" value="1"/>
</dbReference>
<evidence type="ECO:0000259" key="9">
    <source>
        <dbReference type="Pfam" id="PF02837"/>
    </source>
</evidence>
<evidence type="ECO:0000313" key="10">
    <source>
        <dbReference type="EnsemblMetazoa" id="RPRC009727-PA"/>
    </source>
</evidence>
<dbReference type="FunFam" id="2.60.40.10:FF:000628">
    <property type="entry name" value="Beta-glucuronidase"/>
    <property type="match status" value="1"/>
</dbReference>
<dbReference type="PANTHER" id="PTHR10066">
    <property type="entry name" value="BETA-GLUCURONIDASE"/>
    <property type="match status" value="1"/>
</dbReference>
<dbReference type="GO" id="GO:0005975">
    <property type="term" value="P:carbohydrate metabolic process"/>
    <property type="evidence" value="ECO:0007669"/>
    <property type="project" value="InterPro"/>
</dbReference>
<dbReference type="EnsemblMetazoa" id="RPRC009727-RA">
    <property type="protein sequence ID" value="RPRC009727-PA"/>
    <property type="gene ID" value="RPRC009727"/>
</dbReference>
<dbReference type="STRING" id="13249.T1I0A7"/>
<evidence type="ECO:0000256" key="2">
    <source>
        <dbReference type="ARBA" id="ARBA00007401"/>
    </source>
</evidence>
<evidence type="ECO:0000256" key="4">
    <source>
        <dbReference type="ARBA" id="ARBA00016205"/>
    </source>
</evidence>
<dbReference type="InterPro" id="IPR013783">
    <property type="entry name" value="Ig-like_fold"/>
</dbReference>
<evidence type="ECO:0000313" key="11">
    <source>
        <dbReference type="Proteomes" id="UP000015103"/>
    </source>
</evidence>
<dbReference type="VEuPathDB" id="VectorBase:RPRC009727"/>
<dbReference type="InterPro" id="IPR008979">
    <property type="entry name" value="Galactose-bd-like_sf"/>
</dbReference>
<dbReference type="Pfam" id="PF02836">
    <property type="entry name" value="Glyco_hydro_2_C"/>
    <property type="match status" value="1"/>
</dbReference>
<name>T1I0A7_RHOPR</name>
<dbReference type="InterPro" id="IPR017853">
    <property type="entry name" value="GH"/>
</dbReference>
<comment type="function">
    <text evidence="1">Plays an important role in the degradation of dermatan and keratan sulfates.</text>
</comment>
<feature type="domain" description="Glycoside hydrolase family 2 catalytic" evidence="8">
    <location>
        <begin position="350"/>
        <end position="644"/>
    </location>
</feature>
<evidence type="ECO:0000259" key="8">
    <source>
        <dbReference type="Pfam" id="PF02836"/>
    </source>
</evidence>
<dbReference type="InterPro" id="IPR006102">
    <property type="entry name" value="Ig-like_GH2"/>
</dbReference>
<dbReference type="GO" id="GO:0004566">
    <property type="term" value="F:beta-glucuronidase activity"/>
    <property type="evidence" value="ECO:0007669"/>
    <property type="project" value="UniProtKB-EC"/>
</dbReference>
<dbReference type="SUPFAM" id="SSF49303">
    <property type="entry name" value="beta-Galactosidase/glucuronidase domain"/>
    <property type="match status" value="1"/>
</dbReference>
<dbReference type="AlphaFoldDB" id="T1I0A7"/>
<dbReference type="Pfam" id="PF02837">
    <property type="entry name" value="Glyco_hydro_2_N"/>
    <property type="match status" value="1"/>
</dbReference>
<dbReference type="Gene3D" id="2.60.40.10">
    <property type="entry name" value="Immunoglobulins"/>
    <property type="match status" value="1"/>
</dbReference>
<dbReference type="eggNOG" id="KOG2024">
    <property type="taxonomic scope" value="Eukaryota"/>
</dbReference>
<protein>
    <recommendedName>
        <fullName evidence="4">Beta-glucuronidase</fullName>
        <ecNumber evidence="3">3.2.1.31</ecNumber>
    </recommendedName>
</protein>
<accession>T1I0A7</accession>
<organism evidence="10 11">
    <name type="scientific">Rhodnius prolixus</name>
    <name type="common">Triatomid bug</name>
    <dbReference type="NCBI Taxonomy" id="13249"/>
    <lineage>
        <taxon>Eukaryota</taxon>
        <taxon>Metazoa</taxon>
        <taxon>Ecdysozoa</taxon>
        <taxon>Arthropoda</taxon>
        <taxon>Hexapoda</taxon>
        <taxon>Insecta</taxon>
        <taxon>Pterygota</taxon>
        <taxon>Neoptera</taxon>
        <taxon>Paraneoptera</taxon>
        <taxon>Hemiptera</taxon>
        <taxon>Heteroptera</taxon>
        <taxon>Panheteroptera</taxon>
        <taxon>Cimicomorpha</taxon>
        <taxon>Reduviidae</taxon>
        <taxon>Triatominae</taxon>
        <taxon>Rhodnius</taxon>
    </lineage>
</organism>
<evidence type="ECO:0000256" key="1">
    <source>
        <dbReference type="ARBA" id="ARBA00003025"/>
    </source>
</evidence>
<dbReference type="PRINTS" id="PR00132">
    <property type="entry name" value="GLHYDRLASE2"/>
</dbReference>
<feature type="domain" description="Glycoside hydrolase family 2 immunoglobulin-like beta-sandwich" evidence="7">
    <location>
        <begin position="236"/>
        <end position="346"/>
    </location>
</feature>
<evidence type="ECO:0000256" key="5">
    <source>
        <dbReference type="ARBA" id="ARBA00022801"/>
    </source>
</evidence>
<reference evidence="10" key="1">
    <citation type="submission" date="2015-05" db="UniProtKB">
        <authorList>
            <consortium name="EnsemblMetazoa"/>
        </authorList>
    </citation>
    <scope>IDENTIFICATION</scope>
</reference>
<dbReference type="GO" id="GO:0019391">
    <property type="term" value="P:glucuronoside catabolic process"/>
    <property type="evidence" value="ECO:0007669"/>
    <property type="project" value="TreeGrafter"/>
</dbReference>
<proteinExistence type="inferred from homology"/>
<dbReference type="Pfam" id="PF00703">
    <property type="entry name" value="Glyco_hydro_2"/>
    <property type="match status" value="1"/>
</dbReference>
<sequence>VVMLDSSCCTKSLTCFNSAGVILISVVRMLTTFILLWCCSLAVDGRGILYPYGSESRDVRFLHDIWQFRLEDTPGIGNRDKWYSQKMSLSGPTLPMPVPSSYNDVTVNPNIRDHVGIVWYDRNFYVPKFWQGLRVWLRFASVFYLAHVWVNGEYITSHEFGGVPFQAEVTSALKYGAENLVTVSVNNTLTDITIPSGELEEIDTSNGTRLTQRFPFRHFNYAGIDDFVHLYTTPIVYVDDITLFTDFNGSNGIVNFTVSCEGLTSFSKLSFTIRILDATESCVAVTMDTMNSNVFSGTIRIPNVNLWWPSFMNRNPGYLYTFQVMILTLLDGVEVQDTYRLKFGVRTVHFTATQLLLNGQPIYLRGIGGNEDADQRGKAPDLPVLYRDLYLTSWLGINIYRSVNRLLNELIMDAVDESLAIIDECPFITRSLNADLLEKHKQYLTEIIRRDKNRPSVIMWSLGNRLLAVENDSYYRSVVSHVKSLDGIRPITAPLTKIHLQTGNVAQYLDIIGVAAYFGWYSYRGELDAIVPAALKDLHVWQKYGKPIFMMEYGADAMPGVHILPDWPWSEEYQIQFLSKHFEVFDALRNQSEGFIGEVIWTYNDYKTKVNAVDGVEFDRKGIFTRQREPKSGATIVRRRYHLLANEINGQPLPQSLY</sequence>